<reference evidence="1" key="1">
    <citation type="submission" date="2024-03" db="EMBL/GenBank/DDBJ databases">
        <title>Diverse circular DNA viruses in blood, oral, and fecal samples of captive lemurs.</title>
        <authorList>
            <person name="Paietta E.N."/>
            <person name="Kraberger S."/>
            <person name="Lund M.C."/>
            <person name="Custer J.M."/>
            <person name="Vargas K.M."/>
            <person name="Ehmke E.E."/>
            <person name="Yoder A.D."/>
            <person name="Varsani A."/>
        </authorList>
    </citation>
    <scope>NUCLEOTIDE SEQUENCE</scope>
    <source>
        <strain evidence="1">Duke_24FS_108</strain>
    </source>
</reference>
<organism evidence="1">
    <name type="scientific">Dulem virus 121</name>
    <dbReference type="NCBI Taxonomy" id="3145598"/>
    <lineage>
        <taxon>Viruses</taxon>
        <taxon>Monodnaviria</taxon>
        <taxon>Sangervirae</taxon>
        <taxon>Phixviricota</taxon>
        <taxon>Malgrandaviricetes</taxon>
        <taxon>Petitvirales</taxon>
        <taxon>Microviridae</taxon>
        <taxon>Microvirus</taxon>
    </lineage>
</organism>
<dbReference type="EMBL" id="PP511579">
    <property type="protein sequence ID" value="XCD05581.1"/>
    <property type="molecule type" value="Genomic_DNA"/>
</dbReference>
<name>A0AAU8B1N2_9VIRU</name>
<sequence length="61" mass="7268">MTFSVLDVKNNRTIIEAKQPFRVWDIILTLQYFQVDADLLIFSDGYLIGRYFDGKVMKYEE</sequence>
<proteinExistence type="predicted"/>
<protein>
    <submittedName>
        <fullName evidence="1">Uncharacterized protein</fullName>
    </submittedName>
</protein>
<evidence type="ECO:0000313" key="1">
    <source>
        <dbReference type="EMBL" id="XCD05581.1"/>
    </source>
</evidence>
<accession>A0AAU8B1N2</accession>